<feature type="compositionally biased region" description="Polar residues" evidence="1">
    <location>
        <begin position="1"/>
        <end position="10"/>
    </location>
</feature>
<dbReference type="AlphaFoldDB" id="A0A9D4N988"/>
<accession>A0A9D4N988</accession>
<reference evidence="3" key="1">
    <citation type="journal article" date="2019" name="bioRxiv">
        <title>The Genome of the Zebra Mussel, Dreissena polymorpha: A Resource for Invasive Species Research.</title>
        <authorList>
            <person name="McCartney M.A."/>
            <person name="Auch B."/>
            <person name="Kono T."/>
            <person name="Mallez S."/>
            <person name="Zhang Y."/>
            <person name="Obille A."/>
            <person name="Becker A."/>
            <person name="Abrahante J.E."/>
            <person name="Garbe J."/>
            <person name="Badalamenti J.P."/>
            <person name="Herman A."/>
            <person name="Mangelson H."/>
            <person name="Liachko I."/>
            <person name="Sullivan S."/>
            <person name="Sone E.D."/>
            <person name="Koren S."/>
            <person name="Silverstein K.A.T."/>
            <person name="Beckman K.B."/>
            <person name="Gohl D.M."/>
        </authorList>
    </citation>
    <scope>NUCLEOTIDE SEQUENCE</scope>
    <source>
        <strain evidence="3">Duluth1</strain>
        <tissue evidence="3">Whole animal</tissue>
    </source>
</reference>
<feature type="compositionally biased region" description="Polar residues" evidence="1">
    <location>
        <begin position="24"/>
        <end position="35"/>
    </location>
</feature>
<dbReference type="GO" id="GO:0006357">
    <property type="term" value="P:regulation of transcription by RNA polymerase II"/>
    <property type="evidence" value="ECO:0007669"/>
    <property type="project" value="TreeGrafter"/>
</dbReference>
<dbReference type="Pfam" id="PF10195">
    <property type="entry name" value="Phospho_p8"/>
    <property type="match status" value="1"/>
</dbReference>
<keyword evidence="4" id="KW-1185">Reference proteome</keyword>
<feature type="region of interest" description="Disordered" evidence="1">
    <location>
        <begin position="1"/>
        <end position="73"/>
    </location>
</feature>
<proteinExistence type="predicted"/>
<reference evidence="3" key="2">
    <citation type="submission" date="2020-11" db="EMBL/GenBank/DDBJ databases">
        <authorList>
            <person name="McCartney M.A."/>
            <person name="Auch B."/>
            <person name="Kono T."/>
            <person name="Mallez S."/>
            <person name="Becker A."/>
            <person name="Gohl D.M."/>
            <person name="Silverstein K.A.T."/>
            <person name="Koren S."/>
            <person name="Bechman K.B."/>
            <person name="Herman A."/>
            <person name="Abrahante J.E."/>
            <person name="Garbe J."/>
        </authorList>
    </citation>
    <scope>NUCLEOTIDE SEQUENCE</scope>
    <source>
        <strain evidence="3">Duluth1</strain>
        <tissue evidence="3">Whole animal</tissue>
    </source>
</reference>
<dbReference type="GO" id="GO:0045786">
    <property type="term" value="P:negative regulation of cell cycle"/>
    <property type="evidence" value="ECO:0007669"/>
    <property type="project" value="TreeGrafter"/>
</dbReference>
<comment type="caution">
    <text evidence="3">The sequence shown here is derived from an EMBL/GenBank/DDBJ whole genome shotgun (WGS) entry which is preliminary data.</text>
</comment>
<evidence type="ECO:0000256" key="1">
    <source>
        <dbReference type="SAM" id="MobiDB-lite"/>
    </source>
</evidence>
<feature type="compositionally biased region" description="Basic and acidic residues" evidence="1">
    <location>
        <begin position="42"/>
        <end position="55"/>
    </location>
</feature>
<feature type="compositionally biased region" description="Polar residues" evidence="1">
    <location>
        <begin position="60"/>
        <end position="73"/>
    </location>
</feature>
<dbReference type="EMBL" id="JAIWYP010000001">
    <property type="protein sequence ID" value="KAH3889478.1"/>
    <property type="molecule type" value="Genomic_DNA"/>
</dbReference>
<protein>
    <recommendedName>
        <fullName evidence="5">Nuclear protein 1</fullName>
    </recommendedName>
</protein>
<evidence type="ECO:0000313" key="3">
    <source>
        <dbReference type="EMBL" id="KAH3889519.1"/>
    </source>
</evidence>
<dbReference type="InterPro" id="IPR018792">
    <property type="entry name" value="NUPR1-like"/>
</dbReference>
<organism evidence="3 4">
    <name type="scientific">Dreissena polymorpha</name>
    <name type="common">Zebra mussel</name>
    <name type="synonym">Mytilus polymorpha</name>
    <dbReference type="NCBI Taxonomy" id="45954"/>
    <lineage>
        <taxon>Eukaryota</taxon>
        <taxon>Metazoa</taxon>
        <taxon>Spiralia</taxon>
        <taxon>Lophotrochozoa</taxon>
        <taxon>Mollusca</taxon>
        <taxon>Bivalvia</taxon>
        <taxon>Autobranchia</taxon>
        <taxon>Heteroconchia</taxon>
        <taxon>Euheterodonta</taxon>
        <taxon>Imparidentia</taxon>
        <taxon>Neoheterodontei</taxon>
        <taxon>Myida</taxon>
        <taxon>Dreissenoidea</taxon>
        <taxon>Dreissenidae</taxon>
        <taxon>Dreissena</taxon>
    </lineage>
</organism>
<evidence type="ECO:0000313" key="2">
    <source>
        <dbReference type="EMBL" id="KAH3889478.1"/>
    </source>
</evidence>
<evidence type="ECO:0000313" key="4">
    <source>
        <dbReference type="Proteomes" id="UP000828390"/>
    </source>
</evidence>
<dbReference type="Proteomes" id="UP000828390">
    <property type="component" value="Unassembled WGS sequence"/>
</dbReference>
<dbReference type="PANTHER" id="PTHR17149:SF4">
    <property type="entry name" value="RH17958P"/>
    <property type="match status" value="1"/>
</dbReference>
<gene>
    <name evidence="2" type="ORF">DPMN_013535</name>
    <name evidence="3" type="ORF">DPMN_013576</name>
</gene>
<name>A0A9D4N988_DREPO</name>
<dbReference type="GO" id="GO:0008285">
    <property type="term" value="P:negative regulation of cell population proliferation"/>
    <property type="evidence" value="ECO:0007669"/>
    <property type="project" value="TreeGrafter"/>
</dbReference>
<dbReference type="EMBL" id="JAIWYP010000001">
    <property type="protein sequence ID" value="KAH3889519.1"/>
    <property type="molecule type" value="Genomic_DNA"/>
</dbReference>
<dbReference type="GO" id="GO:0005634">
    <property type="term" value="C:nucleus"/>
    <property type="evidence" value="ECO:0007669"/>
    <property type="project" value="TreeGrafter"/>
</dbReference>
<sequence>MSTKTPSSSADADKEYMDEYEDYNINQDKYVTSGHSGKGRSKKEAEQHHKDDPSGHTRKIVNTFTNNANNQKK</sequence>
<evidence type="ECO:0008006" key="5">
    <source>
        <dbReference type="Google" id="ProtNLM"/>
    </source>
</evidence>
<dbReference type="PANTHER" id="PTHR17149">
    <property type="entry name" value="NUCLEAR PROTEIN 1 AND 2"/>
    <property type="match status" value="1"/>
</dbReference>